<dbReference type="InterPro" id="IPR010406">
    <property type="entry name" value="DUF1003"/>
</dbReference>
<keyword evidence="1" id="KW-0812">Transmembrane</keyword>
<dbReference type="Pfam" id="PF06210">
    <property type="entry name" value="DUF1003"/>
    <property type="match status" value="1"/>
</dbReference>
<gene>
    <name evidence="2" type="ORF">JIG36_12070</name>
</gene>
<keyword evidence="1" id="KW-1133">Transmembrane helix</keyword>
<proteinExistence type="predicted"/>
<sequence>MNASVPGGPVRDRYGHSLHPANQFRHDRRSFGQRLADSVTAAFGSWNFIVVQTAIVSSWILLNAVAFFRHWDPYPFILLNLLFSTQAAYAAPLILLSQNRQADTDRVKAEHDYQVNQLALQYLIAWHRDTHGDSCACVRDSGPAVQAALTAIAHDVRSREHPS</sequence>
<evidence type="ECO:0000313" key="3">
    <source>
        <dbReference type="Proteomes" id="UP000632138"/>
    </source>
</evidence>
<evidence type="ECO:0000256" key="1">
    <source>
        <dbReference type="SAM" id="Phobius"/>
    </source>
</evidence>
<organism evidence="2 3">
    <name type="scientific">Paractinoplanes ovalisporus</name>
    <dbReference type="NCBI Taxonomy" id="2810368"/>
    <lineage>
        <taxon>Bacteria</taxon>
        <taxon>Bacillati</taxon>
        <taxon>Actinomycetota</taxon>
        <taxon>Actinomycetes</taxon>
        <taxon>Micromonosporales</taxon>
        <taxon>Micromonosporaceae</taxon>
        <taxon>Paractinoplanes</taxon>
    </lineage>
</organism>
<dbReference type="EMBL" id="JAENHP010000003">
    <property type="protein sequence ID" value="MBM2616293.1"/>
    <property type="molecule type" value="Genomic_DNA"/>
</dbReference>
<dbReference type="PANTHER" id="PTHR41386">
    <property type="entry name" value="INTEGRAL MEMBRANE PROTEIN-RELATED"/>
    <property type="match status" value="1"/>
</dbReference>
<dbReference type="RefSeq" id="WP_203376193.1">
    <property type="nucleotide sequence ID" value="NZ_JAENHP010000003.1"/>
</dbReference>
<feature type="transmembrane region" description="Helical" evidence="1">
    <location>
        <begin position="74"/>
        <end position="96"/>
    </location>
</feature>
<evidence type="ECO:0000313" key="2">
    <source>
        <dbReference type="EMBL" id="MBM2616293.1"/>
    </source>
</evidence>
<comment type="caution">
    <text evidence="2">The sequence shown here is derived from an EMBL/GenBank/DDBJ whole genome shotgun (WGS) entry which is preliminary data.</text>
</comment>
<accession>A0ABS2A8X7</accession>
<reference evidence="2 3" key="1">
    <citation type="submission" date="2021-01" db="EMBL/GenBank/DDBJ databases">
        <title>Actinoplanes sp. nov. LDG1-06 isolated from lichen.</title>
        <authorList>
            <person name="Saeng-In P."/>
            <person name="Phongsopitanun W."/>
            <person name="Kanchanasin P."/>
            <person name="Yuki M."/>
            <person name="Kudo T."/>
            <person name="Ohkuma M."/>
            <person name="Tanasupawat S."/>
        </authorList>
    </citation>
    <scope>NUCLEOTIDE SEQUENCE [LARGE SCALE GENOMIC DNA]</scope>
    <source>
        <strain evidence="2 3">LDG1-06</strain>
    </source>
</reference>
<name>A0ABS2A8X7_9ACTN</name>
<feature type="transmembrane region" description="Helical" evidence="1">
    <location>
        <begin position="35"/>
        <end position="62"/>
    </location>
</feature>
<dbReference type="PANTHER" id="PTHR41386:SF1">
    <property type="entry name" value="MEMBRANE PROTEIN"/>
    <property type="match status" value="1"/>
</dbReference>
<protein>
    <submittedName>
        <fullName evidence="2">DUF1003 domain-containing protein</fullName>
    </submittedName>
</protein>
<keyword evidence="1" id="KW-0472">Membrane</keyword>
<keyword evidence="3" id="KW-1185">Reference proteome</keyword>
<dbReference type="Proteomes" id="UP000632138">
    <property type="component" value="Unassembled WGS sequence"/>
</dbReference>